<reference evidence="1" key="1">
    <citation type="submission" date="2023-04" db="EMBL/GenBank/DDBJ databases">
        <title>Phytophthora fragariaefolia NBRC 109709.</title>
        <authorList>
            <person name="Ichikawa N."/>
            <person name="Sato H."/>
            <person name="Tonouchi N."/>
        </authorList>
    </citation>
    <scope>NUCLEOTIDE SEQUENCE</scope>
    <source>
        <strain evidence="1">NBRC 109709</strain>
    </source>
</reference>
<accession>A0A9W6UAL2</accession>
<comment type="caution">
    <text evidence="1">The sequence shown here is derived from an EMBL/GenBank/DDBJ whole genome shotgun (WGS) entry which is preliminary data.</text>
</comment>
<dbReference type="EMBL" id="BSXT01000547">
    <property type="protein sequence ID" value="GMF29815.1"/>
    <property type="molecule type" value="Genomic_DNA"/>
</dbReference>
<sequence>MVPVALESKGLQRAERAVDEVDWEKVALEVEAEAAGARRVKVIEVEVGDADATAALAGKLRERAAADESSTLCSVAVLPPCGPPLSTAITVSFDVCFNPLSLALTFVAAVCRDRGVDRVVLVADEQEASEAAAEDLLRLSTPRLADGLLYRHGISATVLKTQQVDFLAEDHVGGQTKTDRQTDSESRVVFVVSKNMDAGHSVARRLAEKGEAWLIGLFSPMDKSLTVLVSMLAGLVSQQNACFIVQESLRDQNIPNDKLQAESALLKLVSSAEIKKHRSKEKTEEYEADEGELVATYLSIADVSDQTLQGVRTLLRQGQQPDTIQAVLYEAYGTQRVVAPSRNDQFSDMNV</sequence>
<organism evidence="1 2">
    <name type="scientific">Phytophthora fragariaefolia</name>
    <dbReference type="NCBI Taxonomy" id="1490495"/>
    <lineage>
        <taxon>Eukaryota</taxon>
        <taxon>Sar</taxon>
        <taxon>Stramenopiles</taxon>
        <taxon>Oomycota</taxon>
        <taxon>Peronosporomycetes</taxon>
        <taxon>Peronosporales</taxon>
        <taxon>Peronosporaceae</taxon>
        <taxon>Phytophthora</taxon>
    </lineage>
</organism>
<gene>
    <name evidence="1" type="ORF">Pfra01_000647200</name>
</gene>
<protein>
    <submittedName>
        <fullName evidence="1">Unnamed protein product</fullName>
    </submittedName>
</protein>
<proteinExistence type="predicted"/>
<keyword evidence="2" id="KW-1185">Reference proteome</keyword>
<dbReference type="OrthoDB" id="74503at2759"/>
<name>A0A9W6UAL2_9STRA</name>
<dbReference type="AlphaFoldDB" id="A0A9W6UAL2"/>
<dbReference type="Proteomes" id="UP001165121">
    <property type="component" value="Unassembled WGS sequence"/>
</dbReference>
<evidence type="ECO:0000313" key="1">
    <source>
        <dbReference type="EMBL" id="GMF29815.1"/>
    </source>
</evidence>
<evidence type="ECO:0000313" key="2">
    <source>
        <dbReference type="Proteomes" id="UP001165121"/>
    </source>
</evidence>